<comment type="caution">
    <text evidence="1">The sequence shown here is derived from an EMBL/GenBank/DDBJ whole genome shotgun (WGS) entry which is preliminary data.</text>
</comment>
<dbReference type="AlphaFoldDB" id="A0A9D9GWR2"/>
<evidence type="ECO:0000313" key="2">
    <source>
        <dbReference type="Proteomes" id="UP000823613"/>
    </source>
</evidence>
<dbReference type="SUPFAM" id="SSF53474">
    <property type="entry name" value="alpha/beta-Hydrolases"/>
    <property type="match status" value="1"/>
</dbReference>
<accession>A0A9D9GWR2</accession>
<dbReference type="Pfam" id="PF00756">
    <property type="entry name" value="Esterase"/>
    <property type="match status" value="1"/>
</dbReference>
<gene>
    <name evidence="1" type="ORF">IAC58_00880</name>
</gene>
<keyword evidence="1" id="KW-0378">Hydrolase</keyword>
<proteinExistence type="predicted"/>
<evidence type="ECO:0000313" key="1">
    <source>
        <dbReference type="EMBL" id="MBO8427102.1"/>
    </source>
</evidence>
<dbReference type="GO" id="GO:0016787">
    <property type="term" value="F:hydrolase activity"/>
    <property type="evidence" value="ECO:0007669"/>
    <property type="project" value="UniProtKB-KW"/>
</dbReference>
<dbReference type="Proteomes" id="UP000823613">
    <property type="component" value="Unassembled WGS sequence"/>
</dbReference>
<dbReference type="InterPro" id="IPR029058">
    <property type="entry name" value="AB_hydrolase_fold"/>
</dbReference>
<dbReference type="InterPro" id="IPR000801">
    <property type="entry name" value="Esterase-like"/>
</dbReference>
<reference evidence="1" key="2">
    <citation type="journal article" date="2021" name="PeerJ">
        <title>Extensive microbial diversity within the chicken gut microbiome revealed by metagenomics and culture.</title>
        <authorList>
            <person name="Gilroy R."/>
            <person name="Ravi A."/>
            <person name="Getino M."/>
            <person name="Pursley I."/>
            <person name="Horton D.L."/>
            <person name="Alikhan N.F."/>
            <person name="Baker D."/>
            <person name="Gharbi K."/>
            <person name="Hall N."/>
            <person name="Watson M."/>
            <person name="Adriaenssens E.M."/>
            <person name="Foster-Nyarko E."/>
            <person name="Jarju S."/>
            <person name="Secka A."/>
            <person name="Antonio M."/>
            <person name="Oren A."/>
            <person name="Chaudhuri R.R."/>
            <person name="La Ragione R."/>
            <person name="Hildebrand F."/>
            <person name="Pallen M.J."/>
        </authorList>
    </citation>
    <scope>NUCLEOTIDE SEQUENCE</scope>
    <source>
        <strain evidence="1">11159</strain>
    </source>
</reference>
<dbReference type="EMBL" id="JADIMY010000015">
    <property type="protein sequence ID" value="MBO8427102.1"/>
    <property type="molecule type" value="Genomic_DNA"/>
</dbReference>
<name>A0A9D9GWR2_9BACL</name>
<protein>
    <submittedName>
        <fullName evidence="1">Alpha/beta hydrolase</fullName>
    </submittedName>
</protein>
<reference evidence="1" key="1">
    <citation type="submission" date="2020-10" db="EMBL/GenBank/DDBJ databases">
        <authorList>
            <person name="Gilroy R."/>
        </authorList>
    </citation>
    <scope>NUCLEOTIDE SEQUENCE</scope>
    <source>
        <strain evidence="1">11159</strain>
    </source>
</reference>
<sequence>METILLNEGKNLPLIVLIHYDKPKDEFINSLKSTIKNCSNLLIVFDVNWDEDLSPWKAEKIFKNGNDFRGGADKFLESLTKLISGVVDKSLNYKPTDLAICGYSLAGLFSLYALFKADNFNSALSISGSLWYPNFDGFIKEKLVVKNPKSIYLSLGDKEKYSKNKYMKEVEVKTNLIYEEIKRSGIKTIFEVNSGNHFQENELRIIKGITWYLNNLYLKK</sequence>
<organism evidence="1 2">
    <name type="scientific">Candidatus Onthovivens merdipullorum</name>
    <dbReference type="NCBI Taxonomy" id="2840889"/>
    <lineage>
        <taxon>Bacteria</taxon>
        <taxon>Bacillati</taxon>
        <taxon>Bacillota</taxon>
        <taxon>Bacilli</taxon>
        <taxon>Bacillales</taxon>
        <taxon>Candidatus Onthovivens</taxon>
    </lineage>
</organism>
<dbReference type="Gene3D" id="3.40.50.1820">
    <property type="entry name" value="alpha/beta hydrolase"/>
    <property type="match status" value="1"/>
</dbReference>